<comment type="caution">
    <text evidence="1">The sequence shown here is derived from an EMBL/GenBank/DDBJ whole genome shotgun (WGS) entry which is preliminary data.</text>
</comment>
<gene>
    <name evidence="1" type="ORF">K0U00_47085</name>
</gene>
<name>A0ABS7CL44_9BACL</name>
<protein>
    <recommendedName>
        <fullName evidence="3">HAD family hydrolase</fullName>
    </recommendedName>
</protein>
<keyword evidence="2" id="KW-1185">Reference proteome</keyword>
<evidence type="ECO:0000313" key="1">
    <source>
        <dbReference type="EMBL" id="MBW7461646.1"/>
    </source>
</evidence>
<sequence length="71" mass="8221">MDWLKNIEIVIFDLDGTLYQDGTFYKRYLELLFEDNDHSASLSVFLDDMASMLEGRHGSGIGDWYHPDSDT</sequence>
<feature type="non-terminal residue" evidence="1">
    <location>
        <position position="71"/>
    </location>
</feature>
<reference evidence="1 2" key="1">
    <citation type="submission" date="2021-07" db="EMBL/GenBank/DDBJ databases">
        <title>Paenibacillus radiodurans sp. nov., isolated from the southeastern edge of Tengger Desert.</title>
        <authorList>
            <person name="Zhang G."/>
        </authorList>
    </citation>
    <scope>NUCLEOTIDE SEQUENCE [LARGE SCALE GENOMIC DNA]</scope>
    <source>
        <strain evidence="1 2">CCM 7311</strain>
    </source>
</reference>
<dbReference type="SUPFAM" id="SSF56784">
    <property type="entry name" value="HAD-like"/>
    <property type="match status" value="1"/>
</dbReference>
<accession>A0ABS7CL44</accession>
<evidence type="ECO:0000313" key="2">
    <source>
        <dbReference type="Proteomes" id="UP001519887"/>
    </source>
</evidence>
<dbReference type="InterPro" id="IPR036412">
    <property type="entry name" value="HAD-like_sf"/>
</dbReference>
<organism evidence="1 2">
    <name type="scientific">Paenibacillus sepulcri</name>
    <dbReference type="NCBI Taxonomy" id="359917"/>
    <lineage>
        <taxon>Bacteria</taxon>
        <taxon>Bacillati</taxon>
        <taxon>Bacillota</taxon>
        <taxon>Bacilli</taxon>
        <taxon>Bacillales</taxon>
        <taxon>Paenibacillaceae</taxon>
        <taxon>Paenibacillus</taxon>
    </lineage>
</organism>
<dbReference type="Proteomes" id="UP001519887">
    <property type="component" value="Unassembled WGS sequence"/>
</dbReference>
<proteinExistence type="predicted"/>
<evidence type="ECO:0008006" key="3">
    <source>
        <dbReference type="Google" id="ProtNLM"/>
    </source>
</evidence>
<dbReference type="EMBL" id="JAHZIK010003137">
    <property type="protein sequence ID" value="MBW7461646.1"/>
    <property type="molecule type" value="Genomic_DNA"/>
</dbReference>